<organism evidence="14 15">
    <name type="scientific">Candidatus Allocopromorpha excrementigallinarum</name>
    <dbReference type="NCBI Taxonomy" id="2840742"/>
    <lineage>
        <taxon>Bacteria</taxon>
        <taxon>Bacillati</taxon>
        <taxon>Bacillota</taxon>
        <taxon>Clostridia</taxon>
        <taxon>Eubacteriales</taxon>
        <taxon>Eubacteriaceae</taxon>
        <taxon>Eubacteriaceae incertae sedis</taxon>
        <taxon>Candidatus Allocopromorpha</taxon>
    </lineage>
</organism>
<dbReference type="SUPFAM" id="SSF53383">
    <property type="entry name" value="PLP-dependent transferases"/>
    <property type="match status" value="1"/>
</dbReference>
<evidence type="ECO:0000256" key="4">
    <source>
        <dbReference type="ARBA" id="ARBA00012239"/>
    </source>
</evidence>
<dbReference type="GO" id="GO:0031071">
    <property type="term" value="F:cysteine desulfurase activity"/>
    <property type="evidence" value="ECO:0007669"/>
    <property type="project" value="UniProtKB-EC"/>
</dbReference>
<dbReference type="Pfam" id="PF00266">
    <property type="entry name" value="Aminotran_5"/>
    <property type="match status" value="1"/>
</dbReference>
<evidence type="ECO:0000256" key="2">
    <source>
        <dbReference type="ARBA" id="ARBA00006490"/>
    </source>
</evidence>
<dbReference type="GO" id="GO:0051536">
    <property type="term" value="F:iron-sulfur cluster binding"/>
    <property type="evidence" value="ECO:0007669"/>
    <property type="project" value="UniProtKB-KW"/>
</dbReference>
<dbReference type="Gene3D" id="3.40.640.10">
    <property type="entry name" value="Type I PLP-dependent aspartate aminotransferase-like (Major domain)"/>
    <property type="match status" value="1"/>
</dbReference>
<dbReference type="Gene3D" id="3.90.1150.10">
    <property type="entry name" value="Aspartate Aminotransferase, domain 1"/>
    <property type="match status" value="1"/>
</dbReference>
<dbReference type="InterPro" id="IPR000192">
    <property type="entry name" value="Aminotrans_V_dom"/>
</dbReference>
<accession>A0A9D1HYM0</accession>
<evidence type="ECO:0000256" key="3">
    <source>
        <dbReference type="ARBA" id="ARBA00011738"/>
    </source>
</evidence>
<dbReference type="EMBL" id="DVMP01000029">
    <property type="protein sequence ID" value="HIU25126.1"/>
    <property type="molecule type" value="Genomic_DNA"/>
</dbReference>
<dbReference type="InterPro" id="IPR015422">
    <property type="entry name" value="PyrdxlP-dep_Trfase_small"/>
</dbReference>
<keyword evidence="10" id="KW-0411">Iron-sulfur</keyword>
<evidence type="ECO:0000259" key="13">
    <source>
        <dbReference type="Pfam" id="PF00266"/>
    </source>
</evidence>
<feature type="domain" description="Aminotransferase class V" evidence="13">
    <location>
        <begin position="3"/>
        <end position="364"/>
    </location>
</feature>
<dbReference type="NCBIfam" id="NF002806">
    <property type="entry name" value="PRK02948.1"/>
    <property type="match status" value="1"/>
</dbReference>
<keyword evidence="8" id="KW-0663">Pyridoxal phosphate</keyword>
<dbReference type="PROSITE" id="PS00595">
    <property type="entry name" value="AA_TRANSFER_CLASS_5"/>
    <property type="match status" value="1"/>
</dbReference>
<dbReference type="InterPro" id="IPR015424">
    <property type="entry name" value="PyrdxlP-dep_Trfase"/>
</dbReference>
<dbReference type="PANTHER" id="PTHR11601">
    <property type="entry name" value="CYSTEINE DESULFURYLASE FAMILY MEMBER"/>
    <property type="match status" value="1"/>
</dbReference>
<keyword evidence="7" id="KW-0479">Metal-binding</keyword>
<comment type="caution">
    <text evidence="14">The sequence shown here is derived from an EMBL/GenBank/DDBJ whole genome shotgun (WGS) entry which is preliminary data.</text>
</comment>
<dbReference type="HAMAP" id="MF_00331">
    <property type="entry name" value="Cys_desulf_IscS"/>
    <property type="match status" value="1"/>
</dbReference>
<gene>
    <name evidence="14" type="primary">nifS</name>
    <name evidence="14" type="ORF">IAC50_01340</name>
</gene>
<evidence type="ECO:0000256" key="9">
    <source>
        <dbReference type="ARBA" id="ARBA00023004"/>
    </source>
</evidence>
<dbReference type="AlphaFoldDB" id="A0A9D1HYM0"/>
<name>A0A9D1HYM0_9FIRM</name>
<evidence type="ECO:0000256" key="10">
    <source>
        <dbReference type="ARBA" id="ARBA00023014"/>
    </source>
</evidence>
<reference evidence="14" key="2">
    <citation type="journal article" date="2021" name="PeerJ">
        <title>Extensive microbial diversity within the chicken gut microbiome revealed by metagenomics and culture.</title>
        <authorList>
            <person name="Gilroy R."/>
            <person name="Ravi A."/>
            <person name="Getino M."/>
            <person name="Pursley I."/>
            <person name="Horton D.L."/>
            <person name="Alikhan N.F."/>
            <person name="Baker D."/>
            <person name="Gharbi K."/>
            <person name="Hall N."/>
            <person name="Watson M."/>
            <person name="Adriaenssens E.M."/>
            <person name="Foster-Nyarko E."/>
            <person name="Jarju S."/>
            <person name="Secka A."/>
            <person name="Antonio M."/>
            <person name="Oren A."/>
            <person name="Chaudhuri R.R."/>
            <person name="La Ragione R."/>
            <person name="Hildebrand F."/>
            <person name="Pallen M.J."/>
        </authorList>
    </citation>
    <scope>NUCLEOTIDE SEQUENCE</scope>
    <source>
        <strain evidence="14">ChiHcec3-6078</strain>
    </source>
</reference>
<evidence type="ECO:0000256" key="11">
    <source>
        <dbReference type="ARBA" id="ARBA00050776"/>
    </source>
</evidence>
<comment type="similarity">
    <text evidence="2">Belongs to the class-V pyridoxal-phosphate-dependent aminotransferase family. NifS/IscS subfamily.</text>
</comment>
<dbReference type="GO" id="GO:0030170">
    <property type="term" value="F:pyridoxal phosphate binding"/>
    <property type="evidence" value="ECO:0007669"/>
    <property type="project" value="InterPro"/>
</dbReference>
<keyword evidence="5" id="KW-0963">Cytoplasm</keyword>
<evidence type="ECO:0000256" key="12">
    <source>
        <dbReference type="RuleBase" id="RU004504"/>
    </source>
</evidence>
<reference evidence="14" key="1">
    <citation type="submission" date="2020-10" db="EMBL/GenBank/DDBJ databases">
        <authorList>
            <person name="Gilroy R."/>
        </authorList>
    </citation>
    <scope>NUCLEOTIDE SEQUENCE</scope>
    <source>
        <strain evidence="14">ChiHcec3-6078</strain>
    </source>
</reference>
<keyword evidence="6 14" id="KW-0808">Transferase</keyword>
<evidence type="ECO:0000256" key="1">
    <source>
        <dbReference type="ARBA" id="ARBA00001933"/>
    </source>
</evidence>
<evidence type="ECO:0000256" key="7">
    <source>
        <dbReference type="ARBA" id="ARBA00022723"/>
    </source>
</evidence>
<dbReference type="NCBIfam" id="TIGR03402">
    <property type="entry name" value="FeS_nifS"/>
    <property type="match status" value="1"/>
</dbReference>
<keyword evidence="9" id="KW-0408">Iron</keyword>
<dbReference type="InterPro" id="IPR017772">
    <property type="entry name" value="Cys_deSase_NifS_bac/arc"/>
</dbReference>
<dbReference type="GO" id="GO:0006520">
    <property type="term" value="P:amino acid metabolic process"/>
    <property type="evidence" value="ECO:0007669"/>
    <property type="project" value="InterPro"/>
</dbReference>
<evidence type="ECO:0000256" key="8">
    <source>
        <dbReference type="ARBA" id="ARBA00022898"/>
    </source>
</evidence>
<evidence type="ECO:0000313" key="15">
    <source>
        <dbReference type="Proteomes" id="UP000824090"/>
    </source>
</evidence>
<dbReference type="GO" id="GO:1990221">
    <property type="term" value="C:L-cysteine desulfurase complex"/>
    <property type="evidence" value="ECO:0007669"/>
    <property type="project" value="UniProtKB-ARBA"/>
</dbReference>
<comment type="catalytic activity">
    <reaction evidence="11">
        <text>(sulfur carrier)-H + L-cysteine = (sulfur carrier)-SH + L-alanine</text>
        <dbReference type="Rhea" id="RHEA:43892"/>
        <dbReference type="Rhea" id="RHEA-COMP:14737"/>
        <dbReference type="Rhea" id="RHEA-COMP:14739"/>
        <dbReference type="ChEBI" id="CHEBI:29917"/>
        <dbReference type="ChEBI" id="CHEBI:35235"/>
        <dbReference type="ChEBI" id="CHEBI:57972"/>
        <dbReference type="ChEBI" id="CHEBI:64428"/>
        <dbReference type="EC" id="2.8.1.7"/>
    </reaction>
</comment>
<dbReference type="InterPro" id="IPR020578">
    <property type="entry name" value="Aminotrans_V_PyrdxlP_BS"/>
</dbReference>
<feature type="non-terminal residue" evidence="14">
    <location>
        <position position="1"/>
    </location>
</feature>
<proteinExistence type="inferred from homology"/>
<dbReference type="EC" id="2.8.1.7" evidence="4"/>
<dbReference type="FunFam" id="3.40.640.10:FF:000084">
    <property type="entry name" value="IscS-like cysteine desulfurase"/>
    <property type="match status" value="1"/>
</dbReference>
<dbReference type="InterPro" id="IPR015421">
    <property type="entry name" value="PyrdxlP-dep_Trfase_major"/>
</dbReference>
<comment type="subunit">
    <text evidence="3">Homodimer.</text>
</comment>
<dbReference type="PIRSF" id="PIRSF005572">
    <property type="entry name" value="NifS"/>
    <property type="match status" value="1"/>
</dbReference>
<evidence type="ECO:0000256" key="6">
    <source>
        <dbReference type="ARBA" id="ARBA00022679"/>
    </source>
</evidence>
<evidence type="ECO:0000256" key="5">
    <source>
        <dbReference type="ARBA" id="ARBA00022490"/>
    </source>
</evidence>
<dbReference type="Proteomes" id="UP000824090">
    <property type="component" value="Unassembled WGS sequence"/>
</dbReference>
<comment type="cofactor">
    <cofactor evidence="1 12">
        <name>pyridoxal 5'-phosphate</name>
        <dbReference type="ChEBI" id="CHEBI:597326"/>
    </cofactor>
</comment>
<sequence>KQVYLDYSATTPVKEEVVKEMIPYYGQIFGNPSSLYGPGLEAKKGLDLARKRVADLINADPKEIFFTSCGTEADNWVLEGAADSLKNRGKHIVTSRIEHHAILHTCEYLEKHGFEVTYLDVDGDGFVNPETLKKAIRDDTVLVSIMTVNNEIGTIQPIKELAAAAKERGVLFHTDAVQALGNMPIDVKEMGVDFLSMSAHKIYGPKGVGALYIRKGVRLSSFMHGGAQENKKRAGTENTAGIVGFGKAAELAMENLDSHIKHSEGLRDYFWQEIEKNISGVQLNGSREKRHPGNLNVSFDYIEGEAILLMLDGNGISVSTGSACSSKSLAPSHVLEAIGISITKMNGTVRFTVGDFTTKEDIDYTVEVLTKTVQRLRELSPVTGQEGW</sequence>
<evidence type="ECO:0000313" key="14">
    <source>
        <dbReference type="EMBL" id="HIU25126.1"/>
    </source>
</evidence>
<dbReference type="InterPro" id="IPR016454">
    <property type="entry name" value="Cysteine_dSase"/>
</dbReference>
<dbReference type="PANTHER" id="PTHR11601:SF34">
    <property type="entry name" value="CYSTEINE DESULFURASE"/>
    <property type="match status" value="1"/>
</dbReference>
<dbReference type="InterPro" id="IPR010240">
    <property type="entry name" value="Cys_deSase_IscS"/>
</dbReference>
<dbReference type="GO" id="GO:0044571">
    <property type="term" value="P:[2Fe-2S] cluster assembly"/>
    <property type="evidence" value="ECO:0007669"/>
    <property type="project" value="InterPro"/>
</dbReference>
<dbReference type="GO" id="GO:0046872">
    <property type="term" value="F:metal ion binding"/>
    <property type="evidence" value="ECO:0007669"/>
    <property type="project" value="UniProtKB-KW"/>
</dbReference>
<protein>
    <recommendedName>
        <fullName evidence="4">cysteine desulfurase</fullName>
        <ecNumber evidence="4">2.8.1.7</ecNumber>
    </recommendedName>
</protein>